<accession>A0ABP9ZJX6</accession>
<dbReference type="Proteomes" id="UP001486808">
    <property type="component" value="Unassembled WGS sequence"/>
</dbReference>
<evidence type="ECO:0000259" key="2">
    <source>
        <dbReference type="Pfam" id="PF18067"/>
    </source>
</evidence>
<dbReference type="Gene3D" id="2.60.40.2190">
    <property type="match status" value="1"/>
</dbReference>
<feature type="domain" description="AFL C-terminal" evidence="2">
    <location>
        <begin position="400"/>
        <end position="493"/>
    </location>
</feature>
<dbReference type="PROSITE" id="PS51257">
    <property type="entry name" value="PROKAR_LIPOPROTEIN"/>
    <property type="match status" value="1"/>
</dbReference>
<evidence type="ECO:0000259" key="3">
    <source>
        <dbReference type="Pfam" id="PF21768"/>
    </source>
</evidence>
<sequence length="634" mass="67507">MTCHLRFTRAMRGSALPLLGASSLLLSGCLSGGGGGSDPQVSSGVFIDAPVAGLHYETTSRNGETNAEGRFEYQGSETVSFSLAGIELGSASGASQLTPLDLIEGASDLSDPGVLNLSRFLQSLDADGNLSNGIEISEQIRSAISAYLAANPAVSLDFSDTDSFETAMADLLTELNSEAVFDENASAGTRTLTSRLDAFNHLLDSLGNAAGQSVDFTRRPVLFIHGGAGSASQFESQAMRFRANGYPSSYLAVYEYNTNTGQSALDPVQAAERNIGINAMIDRLRRISGAEQIDLMAHSMGTGVSLMYLSEAENAAKVAHYTSIDGADLTAPPGNVPTLALWGQYVDREVTGAENVYPDAGQAIGHIEVATSAESFARIYQHFNGQPPESTQIPETENAYVWIAGRASLFPQNTGASGTELRIFEVDPATGIRLSDTPDHSSAIGEDGNWGPVQLSKGATYEFGLDRELAGADHYFYREGYLQDSLFVRLNTSLPGAGVGAYLHRSPNHTNIMVARDREFWGDQGDANDSLTVNDTQIVTSATAPLLKRTSSLFLHDRNSDGVSTLPGPDPFFNALPFISGLDLFIPASPAASQTISIELTPRGGNGAVQTINIPNWPSDEIRSNSVQFRDYVQ</sequence>
<dbReference type="InterPro" id="IPR029058">
    <property type="entry name" value="AB_hydrolase_fold"/>
</dbReference>
<evidence type="ECO:0000313" key="5">
    <source>
        <dbReference type="Proteomes" id="UP001486808"/>
    </source>
</evidence>
<reference evidence="4 5" key="1">
    <citation type="submission" date="2024-04" db="EMBL/GenBank/DDBJ databases">
        <title>Draft genome sequence of Halopseudomonas sabulinigri NBRC 116187.</title>
        <authorList>
            <person name="Miyakawa T."/>
            <person name="Kusuya Y."/>
            <person name="Miura T."/>
        </authorList>
    </citation>
    <scope>NUCLEOTIDE SEQUENCE [LARGE SCALE GENOMIC DNA]</scope>
    <source>
        <strain evidence="4 5">4NH20-0042</strain>
    </source>
</reference>
<dbReference type="Pfam" id="PF21768">
    <property type="entry name" value="AF_1763-like_C"/>
    <property type="match status" value="1"/>
</dbReference>
<dbReference type="Pfam" id="PF00561">
    <property type="entry name" value="Abhydrolase_1"/>
    <property type="match status" value="1"/>
</dbReference>
<keyword evidence="5" id="KW-1185">Reference proteome</keyword>
<gene>
    <name evidence="4" type="ORF">NBRC116187_01380</name>
</gene>
<dbReference type="Gene3D" id="2.60.40.2200">
    <property type="match status" value="1"/>
</dbReference>
<evidence type="ECO:0000313" key="4">
    <source>
        <dbReference type="EMBL" id="GAA6129778.1"/>
    </source>
</evidence>
<dbReference type="RefSeq" id="WP_353385618.1">
    <property type="nucleotide sequence ID" value="NZ_BAABWD010000001.1"/>
</dbReference>
<dbReference type="InterPro" id="IPR000073">
    <property type="entry name" value="AB_hydrolase_1"/>
</dbReference>
<dbReference type="InterPro" id="IPR049036">
    <property type="entry name" value="AF_1763-like_C"/>
</dbReference>
<name>A0ABP9ZJX6_9GAMM</name>
<dbReference type="Pfam" id="PF18067">
    <property type="entry name" value="Lipase_C"/>
    <property type="match status" value="1"/>
</dbReference>
<protein>
    <recommendedName>
        <fullName evidence="6">Alpha/beta hydrolase</fullName>
    </recommendedName>
</protein>
<dbReference type="EMBL" id="BAABWD010000001">
    <property type="protein sequence ID" value="GAA6129778.1"/>
    <property type="molecule type" value="Genomic_DNA"/>
</dbReference>
<dbReference type="Gene3D" id="3.40.50.1820">
    <property type="entry name" value="alpha/beta hydrolase"/>
    <property type="match status" value="1"/>
</dbReference>
<dbReference type="InterPro" id="IPR040664">
    <property type="entry name" value="AFL_C"/>
</dbReference>
<evidence type="ECO:0008006" key="6">
    <source>
        <dbReference type="Google" id="ProtNLM"/>
    </source>
</evidence>
<proteinExistence type="predicted"/>
<comment type="caution">
    <text evidence="4">The sequence shown here is derived from an EMBL/GenBank/DDBJ whole genome shotgun (WGS) entry which is preliminary data.</text>
</comment>
<feature type="domain" description="AF-1763-like C-terminal" evidence="3">
    <location>
        <begin position="514"/>
        <end position="631"/>
    </location>
</feature>
<organism evidence="4 5">
    <name type="scientific">Halopseudomonas sabulinigri</name>
    <dbReference type="NCBI Taxonomy" id="472181"/>
    <lineage>
        <taxon>Bacteria</taxon>
        <taxon>Pseudomonadati</taxon>
        <taxon>Pseudomonadota</taxon>
        <taxon>Gammaproteobacteria</taxon>
        <taxon>Pseudomonadales</taxon>
        <taxon>Pseudomonadaceae</taxon>
        <taxon>Halopseudomonas</taxon>
    </lineage>
</organism>
<evidence type="ECO:0000259" key="1">
    <source>
        <dbReference type="Pfam" id="PF00561"/>
    </source>
</evidence>
<feature type="domain" description="AB hydrolase-1" evidence="1">
    <location>
        <begin position="220"/>
        <end position="330"/>
    </location>
</feature>
<dbReference type="SUPFAM" id="SSF53474">
    <property type="entry name" value="alpha/beta-Hydrolases"/>
    <property type="match status" value="1"/>
</dbReference>